<name>A0A1Y1YVF3_9PLEO</name>
<dbReference type="Gene3D" id="2.130.10.10">
    <property type="entry name" value="YVTN repeat-like/Quinoprotein amine dehydrogenase"/>
    <property type="match status" value="1"/>
</dbReference>
<dbReference type="Proteomes" id="UP000193144">
    <property type="component" value="Unassembled WGS sequence"/>
</dbReference>
<accession>A0A1Y1YVF3</accession>
<comment type="caution">
    <text evidence="1">The sequence shown here is derived from an EMBL/GenBank/DDBJ whole genome shotgun (WGS) entry which is preliminary data.</text>
</comment>
<dbReference type="AlphaFoldDB" id="A0A1Y1YVF3"/>
<evidence type="ECO:0000313" key="1">
    <source>
        <dbReference type="EMBL" id="ORY01971.1"/>
    </source>
</evidence>
<dbReference type="OrthoDB" id="6109at2759"/>
<sequence length="187" mass="20451">MQCYTEVAPPTAVSHALQIPLLSSKANNLVVAKNSLLQVFELRSTVTEVPTAGEGETGNVAPHFDSEVADVPFQRTEHTGKLILIGEYPLAGTVLSLARVKVLHAKSRGEALLIAFRDAKLGLVEWNPETYNLHTISIHYYEKQEQSGAPWDADVSDTHNFLTADPSSRCATLKFGANKLAILPFRQ</sequence>
<dbReference type="STRING" id="1231657.A0A1Y1YVF3"/>
<protein>
    <recommendedName>
        <fullName evidence="3">Cleavage/polyadenylation specificity factor A subunit N-terminal domain-containing protein</fullName>
    </recommendedName>
</protein>
<keyword evidence="2" id="KW-1185">Reference proteome</keyword>
<feature type="non-terminal residue" evidence="1">
    <location>
        <position position="187"/>
    </location>
</feature>
<evidence type="ECO:0008006" key="3">
    <source>
        <dbReference type="Google" id="ProtNLM"/>
    </source>
</evidence>
<dbReference type="EMBL" id="MCFA01000163">
    <property type="protein sequence ID" value="ORY01971.1"/>
    <property type="molecule type" value="Genomic_DNA"/>
</dbReference>
<gene>
    <name evidence="1" type="ORF">BCR34DRAFT_605722</name>
</gene>
<reference evidence="1 2" key="1">
    <citation type="submission" date="2016-07" db="EMBL/GenBank/DDBJ databases">
        <title>Pervasive Adenine N6-methylation of Active Genes in Fungi.</title>
        <authorList>
            <consortium name="DOE Joint Genome Institute"/>
            <person name="Mondo S.J."/>
            <person name="Dannebaum R.O."/>
            <person name="Kuo R.C."/>
            <person name="Labutti K."/>
            <person name="Haridas S."/>
            <person name="Kuo A."/>
            <person name="Salamov A."/>
            <person name="Ahrendt S.R."/>
            <person name="Lipzen A."/>
            <person name="Sullivan W."/>
            <person name="Andreopoulos W.B."/>
            <person name="Clum A."/>
            <person name="Lindquist E."/>
            <person name="Daum C."/>
            <person name="Ramamoorthy G.K."/>
            <person name="Gryganskyi A."/>
            <person name="Culley D."/>
            <person name="Magnuson J.K."/>
            <person name="James T.Y."/>
            <person name="O'Malley M.A."/>
            <person name="Stajich J.E."/>
            <person name="Spatafora J.W."/>
            <person name="Visel A."/>
            <person name="Grigoriev I.V."/>
        </authorList>
    </citation>
    <scope>NUCLEOTIDE SEQUENCE [LARGE SCALE GENOMIC DNA]</scope>
    <source>
        <strain evidence="1 2">CBS 115471</strain>
    </source>
</reference>
<dbReference type="InterPro" id="IPR050358">
    <property type="entry name" value="RSE1/DDB1/CFT1"/>
</dbReference>
<dbReference type="PANTHER" id="PTHR10644">
    <property type="entry name" value="DNA REPAIR/RNA PROCESSING CPSF FAMILY"/>
    <property type="match status" value="1"/>
</dbReference>
<dbReference type="InterPro" id="IPR015943">
    <property type="entry name" value="WD40/YVTN_repeat-like_dom_sf"/>
</dbReference>
<evidence type="ECO:0000313" key="2">
    <source>
        <dbReference type="Proteomes" id="UP000193144"/>
    </source>
</evidence>
<proteinExistence type="predicted"/>
<organism evidence="1 2">
    <name type="scientific">Clohesyomyces aquaticus</name>
    <dbReference type="NCBI Taxonomy" id="1231657"/>
    <lineage>
        <taxon>Eukaryota</taxon>
        <taxon>Fungi</taxon>
        <taxon>Dikarya</taxon>
        <taxon>Ascomycota</taxon>
        <taxon>Pezizomycotina</taxon>
        <taxon>Dothideomycetes</taxon>
        <taxon>Pleosporomycetidae</taxon>
        <taxon>Pleosporales</taxon>
        <taxon>Lindgomycetaceae</taxon>
        <taxon>Clohesyomyces</taxon>
    </lineage>
</organism>